<dbReference type="PRINTS" id="PR00877">
    <property type="entry name" value="MTPLANTPEC"/>
</dbReference>
<evidence type="ECO:0000256" key="3">
    <source>
        <dbReference type="ARBA" id="ARBA00022851"/>
    </source>
</evidence>
<name>A0AAV1XS89_LUPLU</name>
<keyword evidence="5" id="KW-1185">Reference proteome</keyword>
<dbReference type="InterPro" id="IPR000316">
    <property type="entry name" value="Metallthion_15"/>
</dbReference>
<dbReference type="PANTHER" id="PTHR48198:SF1">
    <property type="entry name" value="METALLOTHIONEIN-LIKE PROTEIN 4A-RELATED"/>
    <property type="match status" value="1"/>
</dbReference>
<evidence type="ECO:0000256" key="2">
    <source>
        <dbReference type="ARBA" id="ARBA00022723"/>
    </source>
</evidence>
<reference evidence="4 5" key="1">
    <citation type="submission" date="2024-03" db="EMBL/GenBank/DDBJ databases">
        <authorList>
            <person name="Martinez-Hernandez J."/>
        </authorList>
    </citation>
    <scope>NUCLEOTIDE SEQUENCE [LARGE SCALE GENOMIC DNA]</scope>
</reference>
<keyword evidence="2" id="KW-0479">Metal-binding</keyword>
<evidence type="ECO:0008006" key="6">
    <source>
        <dbReference type="Google" id="ProtNLM"/>
    </source>
</evidence>
<proteinExistence type="inferred from homology"/>
<evidence type="ECO:0000313" key="5">
    <source>
        <dbReference type="Proteomes" id="UP001497480"/>
    </source>
</evidence>
<dbReference type="AlphaFoldDB" id="A0AAV1XS89"/>
<organism evidence="4 5">
    <name type="scientific">Lupinus luteus</name>
    <name type="common">European yellow lupine</name>
    <dbReference type="NCBI Taxonomy" id="3873"/>
    <lineage>
        <taxon>Eukaryota</taxon>
        <taxon>Viridiplantae</taxon>
        <taxon>Streptophyta</taxon>
        <taxon>Embryophyta</taxon>
        <taxon>Tracheophyta</taxon>
        <taxon>Spermatophyta</taxon>
        <taxon>Magnoliopsida</taxon>
        <taxon>eudicotyledons</taxon>
        <taxon>Gunneridae</taxon>
        <taxon>Pentapetalae</taxon>
        <taxon>rosids</taxon>
        <taxon>fabids</taxon>
        <taxon>Fabales</taxon>
        <taxon>Fabaceae</taxon>
        <taxon>Papilionoideae</taxon>
        <taxon>50 kb inversion clade</taxon>
        <taxon>genistoids sensu lato</taxon>
        <taxon>core genistoids</taxon>
        <taxon>Genisteae</taxon>
        <taxon>Lupinus</taxon>
    </lineage>
</organism>
<comment type="similarity">
    <text evidence="1">Belongs to the metallothionein superfamily. Type 15 family.</text>
</comment>
<gene>
    <name evidence="4" type="ORF">LLUT_LOCUS25457</name>
</gene>
<protein>
    <recommendedName>
        <fullName evidence="6">Metallothionein</fullName>
    </recommendedName>
</protein>
<dbReference type="Proteomes" id="UP001497480">
    <property type="component" value="Unassembled WGS sequence"/>
</dbReference>
<dbReference type="PANTHER" id="PTHR48198">
    <property type="entry name" value="EC PROTEIN HOMOLOG"/>
    <property type="match status" value="1"/>
</dbReference>
<comment type="caution">
    <text evidence="4">The sequence shown here is derived from an EMBL/GenBank/DDBJ whole genome shotgun (WGS) entry which is preliminary data.</text>
</comment>
<dbReference type="Pfam" id="PF02068">
    <property type="entry name" value="Metallothio_PEC"/>
    <property type="match status" value="1"/>
</dbReference>
<evidence type="ECO:0000313" key="4">
    <source>
        <dbReference type="EMBL" id="CAL0324397.1"/>
    </source>
</evidence>
<dbReference type="EMBL" id="CAXHTB010000018">
    <property type="protein sequence ID" value="CAL0324397.1"/>
    <property type="molecule type" value="Genomic_DNA"/>
</dbReference>
<sequence length="78" mass="7834">MADRGSEAKMLCDNNCGCTIPCSGGSTCRCSNNESTLDHSTCACGQHCGCNPCLCGNTVVPGTGCKCASGCTCTSCHT</sequence>
<evidence type="ECO:0000256" key="1">
    <source>
        <dbReference type="ARBA" id="ARBA00005802"/>
    </source>
</evidence>
<accession>A0AAV1XS89</accession>
<dbReference type="GO" id="GO:0008270">
    <property type="term" value="F:zinc ion binding"/>
    <property type="evidence" value="ECO:0007669"/>
    <property type="project" value="InterPro"/>
</dbReference>
<keyword evidence="3" id="KW-0480">Metal-thiolate cluster</keyword>